<keyword evidence="1" id="KW-1133">Transmembrane helix</keyword>
<evidence type="ECO:0000313" key="3">
    <source>
        <dbReference type="Proteomes" id="UP001597460"/>
    </source>
</evidence>
<reference evidence="3" key="1">
    <citation type="journal article" date="2019" name="Int. J. Syst. Evol. Microbiol.">
        <title>The Global Catalogue of Microorganisms (GCM) 10K type strain sequencing project: providing services to taxonomists for standard genome sequencing and annotation.</title>
        <authorList>
            <consortium name="The Broad Institute Genomics Platform"/>
            <consortium name="The Broad Institute Genome Sequencing Center for Infectious Disease"/>
            <person name="Wu L."/>
            <person name="Ma J."/>
        </authorList>
    </citation>
    <scope>NUCLEOTIDE SEQUENCE [LARGE SCALE GENOMIC DNA]</scope>
    <source>
        <strain evidence="3">KCTC 52042</strain>
    </source>
</reference>
<evidence type="ECO:0000256" key="1">
    <source>
        <dbReference type="SAM" id="Phobius"/>
    </source>
</evidence>
<protein>
    <submittedName>
        <fullName evidence="2">Uncharacterized protein</fullName>
    </submittedName>
</protein>
<evidence type="ECO:0000313" key="2">
    <source>
        <dbReference type="EMBL" id="MFD2532598.1"/>
    </source>
</evidence>
<name>A0ABW5JJI1_9BACT</name>
<gene>
    <name evidence="2" type="ORF">ACFSVN_09100</name>
</gene>
<dbReference type="EMBL" id="JBHULI010000024">
    <property type="protein sequence ID" value="MFD2532598.1"/>
    <property type="molecule type" value="Genomic_DNA"/>
</dbReference>
<keyword evidence="3" id="KW-1185">Reference proteome</keyword>
<dbReference type="RefSeq" id="WP_390301289.1">
    <property type="nucleotide sequence ID" value="NZ_JBHULI010000024.1"/>
</dbReference>
<proteinExistence type="predicted"/>
<dbReference type="Proteomes" id="UP001597460">
    <property type="component" value="Unassembled WGS sequence"/>
</dbReference>
<keyword evidence="1" id="KW-0812">Transmembrane</keyword>
<comment type="caution">
    <text evidence="2">The sequence shown here is derived from an EMBL/GenBank/DDBJ whole genome shotgun (WGS) entry which is preliminary data.</text>
</comment>
<accession>A0ABW5JJI1</accession>
<sequence length="258" mass="28804">MDTKFKNLRNDLEDLEDDGQLDFDGGMTSSGGRSGTKLANYILLFAFIATLTFYAGSKINFSGIQLNPIENFVQELNQPSEELLNGMGTWLEEMGYGVLTHEELIGLRNEGVTATFTSQVREAGFTDVTLEEMVELGNAGVSASYIIGIQDAGYPDITLDEIIELENAGVSTTFTQMMRELGYELTVQDLLDLERADVTAYFTSNMMDLGYTMEELTKENLIRMGNIGVTHQQAERLMNERGERLSVDELIRNRISNQ</sequence>
<organism evidence="2 3">
    <name type="scientific">Gracilimonas halophila</name>
    <dbReference type="NCBI Taxonomy" id="1834464"/>
    <lineage>
        <taxon>Bacteria</taxon>
        <taxon>Pseudomonadati</taxon>
        <taxon>Balneolota</taxon>
        <taxon>Balneolia</taxon>
        <taxon>Balneolales</taxon>
        <taxon>Balneolaceae</taxon>
        <taxon>Gracilimonas</taxon>
    </lineage>
</organism>
<keyword evidence="1" id="KW-0472">Membrane</keyword>
<feature type="transmembrane region" description="Helical" evidence="1">
    <location>
        <begin position="38"/>
        <end position="56"/>
    </location>
</feature>